<evidence type="ECO:0000256" key="5">
    <source>
        <dbReference type="ARBA" id="ARBA00022840"/>
    </source>
</evidence>
<comment type="similarity">
    <text evidence="1">Belongs to the ABC transporter superfamily.</text>
</comment>
<dbReference type="Proteomes" id="UP000251341">
    <property type="component" value="Unassembled WGS sequence"/>
</dbReference>
<dbReference type="GO" id="GO:0015807">
    <property type="term" value="P:L-amino acid transport"/>
    <property type="evidence" value="ECO:0007669"/>
    <property type="project" value="TreeGrafter"/>
</dbReference>
<keyword evidence="4" id="KW-0547">Nucleotide-binding</keyword>
<dbReference type="InterPro" id="IPR003593">
    <property type="entry name" value="AAA+_ATPase"/>
</dbReference>
<organism evidence="8 9">
    <name type="scientific">Limnohabitans curvus</name>
    <dbReference type="NCBI Taxonomy" id="323423"/>
    <lineage>
        <taxon>Bacteria</taxon>
        <taxon>Pseudomonadati</taxon>
        <taxon>Pseudomonadota</taxon>
        <taxon>Betaproteobacteria</taxon>
        <taxon>Burkholderiales</taxon>
        <taxon>Comamonadaceae</taxon>
        <taxon>Limnohabitans</taxon>
    </lineage>
</organism>
<evidence type="ECO:0000256" key="6">
    <source>
        <dbReference type="ARBA" id="ARBA00022970"/>
    </source>
</evidence>
<dbReference type="EMBL" id="NESP01000001">
    <property type="protein sequence ID" value="PUE59874.1"/>
    <property type="molecule type" value="Genomic_DNA"/>
</dbReference>
<comment type="caution">
    <text evidence="8">The sequence shown here is derived from an EMBL/GenBank/DDBJ whole genome shotgun (WGS) entry which is preliminary data.</text>
</comment>
<gene>
    <name evidence="8" type="primary">livF</name>
    <name evidence="8" type="ORF">B9Z44_09990</name>
</gene>
<dbReference type="PROSITE" id="PS00211">
    <property type="entry name" value="ABC_TRANSPORTER_1"/>
    <property type="match status" value="1"/>
</dbReference>
<keyword evidence="3" id="KW-1003">Cell membrane</keyword>
<keyword evidence="6" id="KW-0029">Amino-acid transport</keyword>
<protein>
    <submittedName>
        <fullName evidence="8">Branched-chain amino acid ABC transporter ATP-binding protein</fullName>
    </submittedName>
</protein>
<evidence type="ECO:0000313" key="9">
    <source>
        <dbReference type="Proteomes" id="UP000251341"/>
    </source>
</evidence>
<dbReference type="InterPro" id="IPR052156">
    <property type="entry name" value="BCAA_Transport_ATP-bd_LivF"/>
</dbReference>
<dbReference type="Pfam" id="PF00005">
    <property type="entry name" value="ABC_tran"/>
    <property type="match status" value="1"/>
</dbReference>
<evidence type="ECO:0000256" key="1">
    <source>
        <dbReference type="ARBA" id="ARBA00005417"/>
    </source>
</evidence>
<dbReference type="GO" id="GO:0015658">
    <property type="term" value="F:branched-chain amino acid transmembrane transporter activity"/>
    <property type="evidence" value="ECO:0007669"/>
    <property type="project" value="TreeGrafter"/>
</dbReference>
<dbReference type="GO" id="GO:0005524">
    <property type="term" value="F:ATP binding"/>
    <property type="evidence" value="ECO:0007669"/>
    <property type="project" value="UniProtKB-KW"/>
</dbReference>
<dbReference type="PANTHER" id="PTHR43820:SF4">
    <property type="entry name" value="HIGH-AFFINITY BRANCHED-CHAIN AMINO ACID TRANSPORT ATP-BINDING PROTEIN LIVF"/>
    <property type="match status" value="1"/>
</dbReference>
<evidence type="ECO:0000313" key="8">
    <source>
        <dbReference type="EMBL" id="PUE59874.1"/>
    </source>
</evidence>
<sequence length="234" mass="25115">MLSLKNLRVNHGPLTALWDVSLDVRRGEKVGLLGANGAGKSTTMGAIVGLYPRASGTITYDGQVLERPSTAQTVAGGIALVPEGRRLFAAMSVLENLEMGVYAAANRKDRAASLARVYQLFPILREKATQNAGELSGGQQQMVAIGRALMSRPRLLLLDEPFIGVAPKLIDEILSALHSIAAEGVTMILVEQNTHRALDFVERAYVIENGHTVLEGSREQLLADPTFAAKFLGL</sequence>
<proteinExistence type="inferred from homology"/>
<dbReference type="RefSeq" id="WP_108402350.1">
    <property type="nucleotide sequence ID" value="NZ_NESP01000001.1"/>
</dbReference>
<dbReference type="AlphaFoldDB" id="A0A315EV30"/>
<keyword evidence="5 8" id="KW-0067">ATP-binding</keyword>
<accession>A0A315EV30</accession>
<dbReference type="Gene3D" id="3.40.50.300">
    <property type="entry name" value="P-loop containing nucleotide triphosphate hydrolases"/>
    <property type="match status" value="1"/>
</dbReference>
<dbReference type="CDD" id="cd03224">
    <property type="entry name" value="ABC_TM1139_LivF_branched"/>
    <property type="match status" value="1"/>
</dbReference>
<keyword evidence="2" id="KW-0813">Transport</keyword>
<evidence type="ECO:0000259" key="7">
    <source>
        <dbReference type="PROSITE" id="PS50893"/>
    </source>
</evidence>
<name>A0A315EV30_9BURK</name>
<dbReference type="InterPro" id="IPR017871">
    <property type="entry name" value="ABC_transporter-like_CS"/>
</dbReference>
<keyword evidence="3" id="KW-0472">Membrane</keyword>
<feature type="domain" description="ABC transporter" evidence="7">
    <location>
        <begin position="2"/>
        <end position="234"/>
    </location>
</feature>
<reference evidence="8 9" key="1">
    <citation type="submission" date="2017-04" db="EMBL/GenBank/DDBJ databases">
        <title>Unexpected and diverse lifestyles within the genus Limnohabitans.</title>
        <authorList>
            <person name="Kasalicky V."/>
            <person name="Mehrshad M."/>
            <person name="Andrei S.-A."/>
            <person name="Salcher M."/>
            <person name="Kratochvilova H."/>
            <person name="Simek K."/>
            <person name="Ghai R."/>
        </authorList>
    </citation>
    <scope>NUCLEOTIDE SEQUENCE [LARGE SCALE GENOMIC DNA]</scope>
    <source>
        <strain evidence="8 9">MWH-C5</strain>
    </source>
</reference>
<evidence type="ECO:0000256" key="4">
    <source>
        <dbReference type="ARBA" id="ARBA00022741"/>
    </source>
</evidence>
<keyword evidence="9" id="KW-1185">Reference proteome</keyword>
<dbReference type="GO" id="GO:0016887">
    <property type="term" value="F:ATP hydrolysis activity"/>
    <property type="evidence" value="ECO:0007669"/>
    <property type="project" value="InterPro"/>
</dbReference>
<dbReference type="InterPro" id="IPR027417">
    <property type="entry name" value="P-loop_NTPase"/>
</dbReference>
<dbReference type="PROSITE" id="PS50893">
    <property type="entry name" value="ABC_TRANSPORTER_2"/>
    <property type="match status" value="1"/>
</dbReference>
<dbReference type="PANTHER" id="PTHR43820">
    <property type="entry name" value="HIGH-AFFINITY BRANCHED-CHAIN AMINO ACID TRANSPORT ATP-BINDING PROTEIN LIVF"/>
    <property type="match status" value="1"/>
</dbReference>
<dbReference type="SUPFAM" id="SSF52540">
    <property type="entry name" value="P-loop containing nucleoside triphosphate hydrolases"/>
    <property type="match status" value="1"/>
</dbReference>
<evidence type="ECO:0000256" key="3">
    <source>
        <dbReference type="ARBA" id="ARBA00022475"/>
    </source>
</evidence>
<dbReference type="InterPro" id="IPR003439">
    <property type="entry name" value="ABC_transporter-like_ATP-bd"/>
</dbReference>
<evidence type="ECO:0000256" key="2">
    <source>
        <dbReference type="ARBA" id="ARBA00022448"/>
    </source>
</evidence>
<dbReference type="SMART" id="SM00382">
    <property type="entry name" value="AAA"/>
    <property type="match status" value="1"/>
</dbReference>